<reference evidence="3 4" key="1">
    <citation type="submission" date="2021-08" db="EMBL/GenBank/DDBJ databases">
        <title>FDA dAtabase for Regulatory Grade micrObial Sequences (FDA-ARGOS): Supporting development and validation of Infectious Disease Dx tests.</title>
        <authorList>
            <person name="Sproer C."/>
            <person name="Gronow S."/>
            <person name="Severitt S."/>
            <person name="Schroder I."/>
            <person name="Tallon L."/>
            <person name="Sadzewicz L."/>
            <person name="Zhao X."/>
            <person name="Boylan J."/>
            <person name="Ott S."/>
            <person name="Bowen H."/>
            <person name="Vavikolanu K."/>
            <person name="Hazen T."/>
            <person name="Aluvathingal J."/>
            <person name="Nadendla S."/>
            <person name="Lowell S."/>
            <person name="Myers T."/>
            <person name="Yan Y."/>
            <person name="Sichtig H."/>
        </authorList>
    </citation>
    <scope>NUCLEOTIDE SEQUENCE [LARGE SCALE GENOMIC DNA]</scope>
    <source>
        <strain evidence="3 4">FDAARGOS_1460</strain>
    </source>
</reference>
<dbReference type="Gene3D" id="1.10.287.1490">
    <property type="match status" value="1"/>
</dbReference>
<evidence type="ECO:0000256" key="1">
    <source>
        <dbReference type="SAM" id="Coils"/>
    </source>
</evidence>
<dbReference type="Proteomes" id="UP000734271">
    <property type="component" value="Unassembled WGS sequence"/>
</dbReference>
<accession>A0ABS7SZB5</accession>
<dbReference type="EMBL" id="JAIPME010000002">
    <property type="protein sequence ID" value="MBZ2386880.1"/>
    <property type="molecule type" value="Genomic_DNA"/>
</dbReference>
<feature type="chain" id="PRO_5047291867" evidence="2">
    <location>
        <begin position="26"/>
        <end position="765"/>
    </location>
</feature>
<evidence type="ECO:0000313" key="4">
    <source>
        <dbReference type="Proteomes" id="UP000734271"/>
    </source>
</evidence>
<feature type="coiled-coil region" evidence="1">
    <location>
        <begin position="457"/>
        <end position="484"/>
    </location>
</feature>
<comment type="caution">
    <text evidence="3">The sequence shown here is derived from an EMBL/GenBank/DDBJ whole genome shotgun (WGS) entry which is preliminary data.</text>
</comment>
<dbReference type="SUPFAM" id="SSF58104">
    <property type="entry name" value="Methyl-accepting chemotaxis protein (MCP) signaling domain"/>
    <property type="match status" value="1"/>
</dbReference>
<evidence type="ECO:0000256" key="2">
    <source>
        <dbReference type="SAM" id="SignalP"/>
    </source>
</evidence>
<proteinExistence type="predicted"/>
<keyword evidence="1" id="KW-0175">Coiled coil</keyword>
<name>A0ABS7SZB5_9FIRM</name>
<keyword evidence="2" id="KW-0732">Signal</keyword>
<evidence type="ECO:0000313" key="3">
    <source>
        <dbReference type="EMBL" id="MBZ2386880.1"/>
    </source>
</evidence>
<feature type="signal peptide" evidence="2">
    <location>
        <begin position="1"/>
        <end position="25"/>
    </location>
</feature>
<protein>
    <submittedName>
        <fullName evidence="3">Uncharacterized protein</fullName>
    </submittedName>
</protein>
<organism evidence="3 4">
    <name type="scientific">Anaerococcus murdochii</name>
    <dbReference type="NCBI Taxonomy" id="411577"/>
    <lineage>
        <taxon>Bacteria</taxon>
        <taxon>Bacillati</taxon>
        <taxon>Bacillota</taxon>
        <taxon>Tissierellia</taxon>
        <taxon>Tissierellales</taxon>
        <taxon>Peptoniphilaceae</taxon>
        <taxon>Anaerococcus</taxon>
    </lineage>
</organism>
<gene>
    <name evidence="3" type="ORF">K8P03_06250</name>
</gene>
<sequence length="765" mass="81714">MNKKFVKALAVLSVSSILGGNIAFASESKTYKNETVYVTKEAGKVTDQTVSVWINKDGKAGIKDKSDLRDIKNLETDEKIEPKDGFIDINSKDKDFYYQGKTDKDLPVDVEIKYELDGKAIDFKDLEGKSGKLKITITAHNKVKESQKSGKAIYAPYLVMTEMTFADDEVKNIEADSAKIIKDGKNQIVGGVLAPGLKENFDGLLDDEKLDKFKDQIEIEMDVENFKPGEAYVVITNEIFQEGKSLKSFDDLEAGLDQLTANAGKLVDGSGKLKEGSKSLNKGISDLADGSEKLSAGSEKLIAGFDQMSGAFASLPEKIGPMGNAISALDEGGANLNAGLNQYTGGLSEINSKVGDLMDGADRLNQGATDLNAGIASLSEGSKALSEKLSQGSEGDDLTEFVTSLKALKAGIDDFSENINPMAESLEKLNQGLKSASGSSEKISKSIADLSAAGENAPNTEAVISNINQNAANLENQITSLEAKNTDGSLTSEIENLRAIKNGLYGQSQKLGASAKVNAEIYAGLKNLSGASNELTTGLNKLSMGLGEMSEKLNESKSDLEKASNKLGAGIEKIESGLSDSDLMKLGEALKQLDEGLAKVKEGSDKLLLGTEANKEGVEKLANGLNLLDSKSADLREGSEKLSGGLSEFKERSKALSELGSINDKALNPMAKGLSDLNKGILDLRAGALKLKEGSDTYNEKYEEFDSGLRRYKVEGIDKLSGKTGDIKEIGEILDQMSNLAKKNNSISGSTDDIETRSRIIEKIR</sequence>
<dbReference type="RefSeq" id="WP_223419434.1">
    <property type="nucleotide sequence ID" value="NZ_JAIPME010000002.1"/>
</dbReference>
<keyword evidence="4" id="KW-1185">Reference proteome</keyword>
<dbReference type="Gene3D" id="1.10.287.950">
    <property type="entry name" value="Methyl-accepting chemotaxis protein"/>
    <property type="match status" value="1"/>
</dbReference>